<evidence type="ECO:0000256" key="6">
    <source>
        <dbReference type="ARBA" id="ARBA00023136"/>
    </source>
</evidence>
<feature type="transmembrane region" description="Helical" evidence="7">
    <location>
        <begin position="275"/>
        <end position="295"/>
    </location>
</feature>
<dbReference type="Pfam" id="PF12911">
    <property type="entry name" value="OppC_N"/>
    <property type="match status" value="1"/>
</dbReference>
<dbReference type="Pfam" id="PF00528">
    <property type="entry name" value="BPD_transp_1"/>
    <property type="match status" value="1"/>
</dbReference>
<keyword evidence="11" id="KW-1185">Reference proteome</keyword>
<dbReference type="PROSITE" id="PS50928">
    <property type="entry name" value="ABC_TM1"/>
    <property type="match status" value="1"/>
</dbReference>
<organism evidence="10 11">
    <name type="scientific">Lapillicoccus jejuensis</name>
    <dbReference type="NCBI Taxonomy" id="402171"/>
    <lineage>
        <taxon>Bacteria</taxon>
        <taxon>Bacillati</taxon>
        <taxon>Actinomycetota</taxon>
        <taxon>Actinomycetes</taxon>
        <taxon>Micrococcales</taxon>
        <taxon>Intrasporangiaceae</taxon>
        <taxon>Lapillicoccus</taxon>
    </lineage>
</organism>
<evidence type="ECO:0000256" key="5">
    <source>
        <dbReference type="ARBA" id="ARBA00022989"/>
    </source>
</evidence>
<evidence type="ECO:0000313" key="11">
    <source>
        <dbReference type="Proteomes" id="UP000317893"/>
    </source>
</evidence>
<evidence type="ECO:0000256" key="8">
    <source>
        <dbReference type="SAM" id="MobiDB-lite"/>
    </source>
</evidence>
<keyword evidence="6 7" id="KW-0472">Membrane</keyword>
<dbReference type="GO" id="GO:0005886">
    <property type="term" value="C:plasma membrane"/>
    <property type="evidence" value="ECO:0007669"/>
    <property type="project" value="UniProtKB-SubCell"/>
</dbReference>
<dbReference type="InterPro" id="IPR025966">
    <property type="entry name" value="OppC_N"/>
</dbReference>
<feature type="transmembrane region" description="Helical" evidence="7">
    <location>
        <begin position="331"/>
        <end position="350"/>
    </location>
</feature>
<evidence type="ECO:0000256" key="7">
    <source>
        <dbReference type="RuleBase" id="RU363032"/>
    </source>
</evidence>
<evidence type="ECO:0000259" key="9">
    <source>
        <dbReference type="PROSITE" id="PS50928"/>
    </source>
</evidence>
<evidence type="ECO:0000256" key="4">
    <source>
        <dbReference type="ARBA" id="ARBA00022692"/>
    </source>
</evidence>
<dbReference type="Proteomes" id="UP000317893">
    <property type="component" value="Unassembled WGS sequence"/>
</dbReference>
<keyword evidence="5 7" id="KW-1133">Transmembrane helix</keyword>
<dbReference type="PANTHER" id="PTHR43386:SF1">
    <property type="entry name" value="D,D-DIPEPTIDE TRANSPORT SYSTEM PERMEASE PROTEIN DDPC-RELATED"/>
    <property type="match status" value="1"/>
</dbReference>
<protein>
    <submittedName>
        <fullName evidence="10">Peptide/nickel transport system permease protein</fullName>
    </submittedName>
</protein>
<keyword evidence="4 7" id="KW-0812">Transmembrane</keyword>
<reference evidence="10 11" key="1">
    <citation type="submission" date="2019-06" db="EMBL/GenBank/DDBJ databases">
        <title>Sequencing the genomes of 1000 actinobacteria strains.</title>
        <authorList>
            <person name="Klenk H.-P."/>
        </authorList>
    </citation>
    <scope>NUCLEOTIDE SEQUENCE [LARGE SCALE GENOMIC DNA]</scope>
    <source>
        <strain evidence="10 11">DSM 18607</strain>
    </source>
</reference>
<gene>
    <name evidence="10" type="ORF">FB458_4096</name>
</gene>
<feature type="transmembrane region" description="Helical" evidence="7">
    <location>
        <begin position="150"/>
        <end position="174"/>
    </location>
</feature>
<feature type="domain" description="ABC transmembrane type-1" evidence="9">
    <location>
        <begin position="146"/>
        <end position="355"/>
    </location>
</feature>
<dbReference type="CDD" id="cd06261">
    <property type="entry name" value="TM_PBP2"/>
    <property type="match status" value="1"/>
</dbReference>
<feature type="transmembrane region" description="Helical" evidence="7">
    <location>
        <begin position="74"/>
        <end position="98"/>
    </location>
</feature>
<proteinExistence type="inferred from homology"/>
<evidence type="ECO:0000256" key="2">
    <source>
        <dbReference type="ARBA" id="ARBA00022448"/>
    </source>
</evidence>
<dbReference type="InterPro" id="IPR050366">
    <property type="entry name" value="BP-dependent_transpt_permease"/>
</dbReference>
<comment type="caution">
    <text evidence="10">The sequence shown here is derived from an EMBL/GenBank/DDBJ whole genome shotgun (WGS) entry which is preliminary data.</text>
</comment>
<comment type="subcellular location">
    <subcellularLocation>
        <location evidence="1 7">Cell membrane</location>
        <topology evidence="1 7">Multi-pass membrane protein</topology>
    </subcellularLocation>
</comment>
<dbReference type="EMBL" id="VFMN01000001">
    <property type="protein sequence ID" value="TQJ10952.1"/>
    <property type="molecule type" value="Genomic_DNA"/>
</dbReference>
<sequence length="364" mass="38810">MTAIACLPGGGTRGRPRQQAGADPDRKDHPRVSQVTTALVDDTLEGAAPAPAGDVRAGRSPGQVAWSRLRRDKVAIGSTVVVLFFVLIALFAPVLVGIEGETLGTYHSELISASDTLPIIGANAQHWFGVEPRTGRDLFALWAYGARPSLIIGFVAALASTVLGVVLGLVAGYLGGIADRVISWVVDLLLSLPYLLVVIALVPIIQNRVGNGQILSAEQTSTVRFWTIIGVLVFFGWIGLARLIRGEVFSLREREFVQAARVIGVPTRRILFREILPNLVGPIIVSASIAVPAYIASEATLSFLGAGLVEPTASWGRTVSLAQNSYAAYPLWLWPPVASIALLVLALSLLGESVRDAFDPNTRR</sequence>
<keyword evidence="2 7" id="KW-0813">Transport</keyword>
<dbReference type="Gene3D" id="1.10.3720.10">
    <property type="entry name" value="MetI-like"/>
    <property type="match status" value="1"/>
</dbReference>
<dbReference type="AlphaFoldDB" id="A0A542E6J1"/>
<dbReference type="InterPro" id="IPR000515">
    <property type="entry name" value="MetI-like"/>
</dbReference>
<evidence type="ECO:0000313" key="10">
    <source>
        <dbReference type="EMBL" id="TQJ10952.1"/>
    </source>
</evidence>
<dbReference type="GO" id="GO:0055085">
    <property type="term" value="P:transmembrane transport"/>
    <property type="evidence" value="ECO:0007669"/>
    <property type="project" value="InterPro"/>
</dbReference>
<feature type="transmembrane region" description="Helical" evidence="7">
    <location>
        <begin position="225"/>
        <end position="244"/>
    </location>
</feature>
<dbReference type="InterPro" id="IPR035906">
    <property type="entry name" value="MetI-like_sf"/>
</dbReference>
<evidence type="ECO:0000256" key="3">
    <source>
        <dbReference type="ARBA" id="ARBA00022475"/>
    </source>
</evidence>
<name>A0A542E6J1_9MICO</name>
<feature type="transmembrane region" description="Helical" evidence="7">
    <location>
        <begin position="181"/>
        <end position="205"/>
    </location>
</feature>
<comment type="similarity">
    <text evidence="7">Belongs to the binding-protein-dependent transport system permease family.</text>
</comment>
<dbReference type="SUPFAM" id="SSF161098">
    <property type="entry name" value="MetI-like"/>
    <property type="match status" value="1"/>
</dbReference>
<evidence type="ECO:0000256" key="1">
    <source>
        <dbReference type="ARBA" id="ARBA00004651"/>
    </source>
</evidence>
<keyword evidence="3" id="KW-1003">Cell membrane</keyword>
<feature type="region of interest" description="Disordered" evidence="8">
    <location>
        <begin position="1"/>
        <end position="32"/>
    </location>
</feature>
<accession>A0A542E6J1</accession>
<dbReference type="PANTHER" id="PTHR43386">
    <property type="entry name" value="OLIGOPEPTIDE TRANSPORT SYSTEM PERMEASE PROTEIN APPC"/>
    <property type="match status" value="1"/>
</dbReference>